<dbReference type="Proteomes" id="UP000275078">
    <property type="component" value="Unassembled WGS sequence"/>
</dbReference>
<keyword evidence="3" id="KW-1185">Reference proteome</keyword>
<protein>
    <submittedName>
        <fullName evidence="2">Uncharacterized protein</fullName>
    </submittedName>
</protein>
<organism evidence="2 3">
    <name type="scientific">Ascobolus immersus RN42</name>
    <dbReference type="NCBI Taxonomy" id="1160509"/>
    <lineage>
        <taxon>Eukaryota</taxon>
        <taxon>Fungi</taxon>
        <taxon>Dikarya</taxon>
        <taxon>Ascomycota</taxon>
        <taxon>Pezizomycotina</taxon>
        <taxon>Pezizomycetes</taxon>
        <taxon>Pezizales</taxon>
        <taxon>Ascobolaceae</taxon>
        <taxon>Ascobolus</taxon>
    </lineage>
</organism>
<reference evidence="2 3" key="1">
    <citation type="journal article" date="2018" name="Nat. Ecol. Evol.">
        <title>Pezizomycetes genomes reveal the molecular basis of ectomycorrhizal truffle lifestyle.</title>
        <authorList>
            <person name="Murat C."/>
            <person name="Payen T."/>
            <person name="Noel B."/>
            <person name="Kuo A."/>
            <person name="Morin E."/>
            <person name="Chen J."/>
            <person name="Kohler A."/>
            <person name="Krizsan K."/>
            <person name="Balestrini R."/>
            <person name="Da Silva C."/>
            <person name="Montanini B."/>
            <person name="Hainaut M."/>
            <person name="Levati E."/>
            <person name="Barry K.W."/>
            <person name="Belfiori B."/>
            <person name="Cichocki N."/>
            <person name="Clum A."/>
            <person name="Dockter R.B."/>
            <person name="Fauchery L."/>
            <person name="Guy J."/>
            <person name="Iotti M."/>
            <person name="Le Tacon F."/>
            <person name="Lindquist E.A."/>
            <person name="Lipzen A."/>
            <person name="Malagnac F."/>
            <person name="Mello A."/>
            <person name="Molinier V."/>
            <person name="Miyauchi S."/>
            <person name="Poulain J."/>
            <person name="Riccioni C."/>
            <person name="Rubini A."/>
            <person name="Sitrit Y."/>
            <person name="Splivallo R."/>
            <person name="Traeger S."/>
            <person name="Wang M."/>
            <person name="Zifcakova L."/>
            <person name="Wipf D."/>
            <person name="Zambonelli A."/>
            <person name="Paolocci F."/>
            <person name="Nowrousian M."/>
            <person name="Ottonello S."/>
            <person name="Baldrian P."/>
            <person name="Spatafora J.W."/>
            <person name="Henrissat B."/>
            <person name="Nagy L.G."/>
            <person name="Aury J.M."/>
            <person name="Wincker P."/>
            <person name="Grigoriev I.V."/>
            <person name="Bonfante P."/>
            <person name="Martin F.M."/>
        </authorList>
    </citation>
    <scope>NUCLEOTIDE SEQUENCE [LARGE SCALE GENOMIC DNA]</scope>
    <source>
        <strain evidence="2 3">RN42</strain>
    </source>
</reference>
<proteinExistence type="predicted"/>
<name>A0A3N4HSA4_ASCIM</name>
<evidence type="ECO:0000256" key="1">
    <source>
        <dbReference type="SAM" id="MobiDB-lite"/>
    </source>
</evidence>
<evidence type="ECO:0000313" key="3">
    <source>
        <dbReference type="Proteomes" id="UP000275078"/>
    </source>
</evidence>
<accession>A0A3N4HSA4</accession>
<dbReference type="EMBL" id="ML119739">
    <property type="protein sequence ID" value="RPA76702.1"/>
    <property type="molecule type" value="Genomic_DNA"/>
</dbReference>
<feature type="region of interest" description="Disordered" evidence="1">
    <location>
        <begin position="29"/>
        <end position="56"/>
    </location>
</feature>
<dbReference type="AlphaFoldDB" id="A0A3N4HSA4"/>
<evidence type="ECO:0000313" key="2">
    <source>
        <dbReference type="EMBL" id="RPA76702.1"/>
    </source>
</evidence>
<sequence>MNRGTQAGWKASNYITLHMGAPKACLRKAEKSLRRKSASQATMRRAEQSPSPHPKEFQFGIGQPAPLVPNVHDVHKMNYLLQRPRRRTWTNRDDRDLVSPVRFEETSRLHHGGGGFLSRSSAEVQRGILQTRRDRLGRWRSSSLIAEESFICEDHSGEVGDGDVNFGGSDATAPKLPRSQDSQAWVGVRVGQHRDICSPSHLASSCYSKLRGTSLLSVFLILLVPFLARPGGLTPNG</sequence>
<gene>
    <name evidence="2" type="ORF">BJ508DRAFT_310814</name>
</gene>